<accession>A0AA39C686</accession>
<sequence length="326" mass="37299">MQDFELQVYLINEYIFGKIEKLYKQNVPRPYVEFQLMDTLLNFLLTLTETPDIRNNIILTIFPCDIPRFDYFGNFICYCINRSRTELLDAAGLWLQQVGLRSPYCKELVMHVMNYFLKESPDTKPNFIATSTSSPHFISNLLTVLAYAFKNINPPNEILQLVDSWIHTNPNVLTITLSYTPPLPPGAITMPSVLPIAGLLSWCVLHPAREEAYHYDRHNPVECERFALFTSIHHRALFAVSSLRKNTLNQHVIAAQDLEEIIEKLVERLRSPLATVSKASYIFAAGRLFEVIQSTTAANCIYGNKQKLQYLLGILGAVHYCYTKSS</sequence>
<protein>
    <submittedName>
        <fullName evidence="1">Uncharacterized protein</fullName>
    </submittedName>
</protein>
<dbReference type="InterPro" id="IPR027844">
    <property type="entry name" value="INTS15"/>
</dbReference>
<gene>
    <name evidence="1" type="ORF">PV328_009271</name>
</gene>
<dbReference type="EMBL" id="JAQQBS010001424">
    <property type="protein sequence ID" value="KAK0158240.1"/>
    <property type="molecule type" value="Genomic_DNA"/>
</dbReference>
<organism evidence="1 2">
    <name type="scientific">Microctonus aethiopoides</name>
    <dbReference type="NCBI Taxonomy" id="144406"/>
    <lineage>
        <taxon>Eukaryota</taxon>
        <taxon>Metazoa</taxon>
        <taxon>Ecdysozoa</taxon>
        <taxon>Arthropoda</taxon>
        <taxon>Hexapoda</taxon>
        <taxon>Insecta</taxon>
        <taxon>Pterygota</taxon>
        <taxon>Neoptera</taxon>
        <taxon>Endopterygota</taxon>
        <taxon>Hymenoptera</taxon>
        <taxon>Apocrita</taxon>
        <taxon>Ichneumonoidea</taxon>
        <taxon>Braconidae</taxon>
        <taxon>Euphorinae</taxon>
        <taxon>Microctonus</taxon>
    </lineage>
</organism>
<comment type="caution">
    <text evidence="1">The sequence shown here is derived from an EMBL/GenBank/DDBJ whole genome shotgun (WGS) entry which is preliminary data.</text>
</comment>
<evidence type="ECO:0000313" key="1">
    <source>
        <dbReference type="EMBL" id="KAK0158240.1"/>
    </source>
</evidence>
<dbReference type="Pfam" id="PF14964">
    <property type="entry name" value="INTS15"/>
    <property type="match status" value="1"/>
</dbReference>
<dbReference type="AlphaFoldDB" id="A0AA39C686"/>
<name>A0AA39C686_9HYME</name>
<dbReference type="Proteomes" id="UP001168990">
    <property type="component" value="Unassembled WGS sequence"/>
</dbReference>
<evidence type="ECO:0000313" key="2">
    <source>
        <dbReference type="Proteomes" id="UP001168990"/>
    </source>
</evidence>
<reference evidence="1" key="2">
    <citation type="submission" date="2023-03" db="EMBL/GenBank/DDBJ databases">
        <authorList>
            <person name="Inwood S.N."/>
            <person name="Skelly J.G."/>
            <person name="Guhlin J."/>
            <person name="Harrop T.W.R."/>
            <person name="Goldson S.G."/>
            <person name="Dearden P.K."/>
        </authorList>
    </citation>
    <scope>NUCLEOTIDE SEQUENCE</scope>
    <source>
        <strain evidence="1">Irish</strain>
        <tissue evidence="1">Whole body</tissue>
    </source>
</reference>
<dbReference type="PANTHER" id="PTHR14540:SF2">
    <property type="entry name" value="INTEGRATOR COMPLEX SUBUNIT 15"/>
    <property type="match status" value="1"/>
</dbReference>
<proteinExistence type="predicted"/>
<reference evidence="1" key="1">
    <citation type="journal article" date="2023" name="bioRxiv">
        <title>Scaffold-level genome assemblies of two parasitoid biocontrol wasps reveal the parthenogenesis mechanism and an associated novel virus.</title>
        <authorList>
            <person name="Inwood S."/>
            <person name="Skelly J."/>
            <person name="Guhlin J."/>
            <person name="Harrop T."/>
            <person name="Goldson S."/>
            <person name="Dearden P."/>
        </authorList>
    </citation>
    <scope>NUCLEOTIDE SEQUENCE</scope>
    <source>
        <strain evidence="1">Irish</strain>
        <tissue evidence="1">Whole body</tissue>
    </source>
</reference>
<dbReference type="PANTHER" id="PTHR14540">
    <property type="entry name" value="INTEGRATOR COMPLEX SUBUNIT 15"/>
    <property type="match status" value="1"/>
</dbReference>
<keyword evidence="2" id="KW-1185">Reference proteome</keyword>